<feature type="compositionally biased region" description="Basic and acidic residues" evidence="1">
    <location>
        <begin position="18"/>
        <end position="48"/>
    </location>
</feature>
<organism evidence="2 3">
    <name type="scientific">Asparagus officinalis</name>
    <name type="common">Garden asparagus</name>
    <dbReference type="NCBI Taxonomy" id="4686"/>
    <lineage>
        <taxon>Eukaryota</taxon>
        <taxon>Viridiplantae</taxon>
        <taxon>Streptophyta</taxon>
        <taxon>Embryophyta</taxon>
        <taxon>Tracheophyta</taxon>
        <taxon>Spermatophyta</taxon>
        <taxon>Magnoliopsida</taxon>
        <taxon>Liliopsida</taxon>
        <taxon>Asparagales</taxon>
        <taxon>Asparagaceae</taxon>
        <taxon>Asparagoideae</taxon>
        <taxon>Asparagus</taxon>
    </lineage>
</organism>
<dbReference type="Gramene" id="ONK57788">
    <property type="protein sequence ID" value="ONK57788"/>
    <property type="gene ID" value="A4U43_C09F4100"/>
</dbReference>
<gene>
    <name evidence="2" type="ORF">A4U43_C09F4100</name>
</gene>
<keyword evidence="3" id="KW-1185">Reference proteome</keyword>
<dbReference type="Proteomes" id="UP000243459">
    <property type="component" value="Chromosome 9"/>
</dbReference>
<evidence type="ECO:0000313" key="2">
    <source>
        <dbReference type="EMBL" id="ONK57788.1"/>
    </source>
</evidence>
<sequence>MSTISFAGASGLNSGDEGVGRRPRDTGREGGVRGGEGKELKAERRERSEEGDEDVVAEVSIPVYIRYKQVIKTGLNVPL</sequence>
<dbReference type="AlphaFoldDB" id="A0A5P1E5H2"/>
<accession>A0A5P1E5H2</accession>
<evidence type="ECO:0000256" key="1">
    <source>
        <dbReference type="SAM" id="MobiDB-lite"/>
    </source>
</evidence>
<feature type="region of interest" description="Disordered" evidence="1">
    <location>
        <begin position="1"/>
        <end position="54"/>
    </location>
</feature>
<dbReference type="EMBL" id="CM007389">
    <property type="protein sequence ID" value="ONK57788.1"/>
    <property type="molecule type" value="Genomic_DNA"/>
</dbReference>
<name>A0A5P1E5H2_ASPOF</name>
<proteinExistence type="predicted"/>
<reference evidence="3" key="1">
    <citation type="journal article" date="2017" name="Nat. Commun.">
        <title>The asparagus genome sheds light on the origin and evolution of a young Y chromosome.</title>
        <authorList>
            <person name="Harkess A."/>
            <person name="Zhou J."/>
            <person name="Xu C."/>
            <person name="Bowers J.E."/>
            <person name="Van der Hulst R."/>
            <person name="Ayyampalayam S."/>
            <person name="Mercati F."/>
            <person name="Riccardi P."/>
            <person name="McKain M.R."/>
            <person name="Kakrana A."/>
            <person name="Tang H."/>
            <person name="Ray J."/>
            <person name="Groenendijk J."/>
            <person name="Arikit S."/>
            <person name="Mathioni S.M."/>
            <person name="Nakano M."/>
            <person name="Shan H."/>
            <person name="Telgmann-Rauber A."/>
            <person name="Kanno A."/>
            <person name="Yue Z."/>
            <person name="Chen H."/>
            <person name="Li W."/>
            <person name="Chen Y."/>
            <person name="Xu X."/>
            <person name="Zhang Y."/>
            <person name="Luo S."/>
            <person name="Chen H."/>
            <person name="Gao J."/>
            <person name="Mao Z."/>
            <person name="Pires J.C."/>
            <person name="Luo M."/>
            <person name="Kudrna D."/>
            <person name="Wing R.A."/>
            <person name="Meyers B.C."/>
            <person name="Yi K."/>
            <person name="Kong H."/>
            <person name="Lavrijsen P."/>
            <person name="Sunseri F."/>
            <person name="Falavigna A."/>
            <person name="Ye Y."/>
            <person name="Leebens-Mack J.H."/>
            <person name="Chen G."/>
        </authorList>
    </citation>
    <scope>NUCLEOTIDE SEQUENCE [LARGE SCALE GENOMIC DNA]</scope>
    <source>
        <strain evidence="3">cv. DH0086</strain>
    </source>
</reference>
<evidence type="ECO:0000313" key="3">
    <source>
        <dbReference type="Proteomes" id="UP000243459"/>
    </source>
</evidence>
<protein>
    <submittedName>
        <fullName evidence="2">Uncharacterized protein</fullName>
    </submittedName>
</protein>